<dbReference type="SMART" id="SM00406">
    <property type="entry name" value="IGv"/>
    <property type="match status" value="1"/>
</dbReference>
<protein>
    <submittedName>
        <fullName evidence="6">PVR cell adhesion molecule related 2 like</fullName>
    </submittedName>
</protein>
<dbReference type="AlphaFoldDB" id="A0A3B3SNL7"/>
<dbReference type="Pfam" id="PF07686">
    <property type="entry name" value="V-set"/>
    <property type="match status" value="1"/>
</dbReference>
<keyword evidence="4" id="KW-0472">Membrane</keyword>
<dbReference type="Gene3D" id="2.60.40.10">
    <property type="entry name" value="Immunoglobulins"/>
    <property type="match status" value="3"/>
</dbReference>
<keyword evidence="3" id="KW-1015">Disulfide bond</keyword>
<proteinExistence type="predicted"/>
<dbReference type="InterPro" id="IPR052659">
    <property type="entry name" value="Nectin/PVR"/>
</dbReference>
<feature type="domain" description="Ig-like" evidence="5">
    <location>
        <begin position="28"/>
        <end position="118"/>
    </location>
</feature>
<dbReference type="InterPro" id="IPR013106">
    <property type="entry name" value="Ig_V-set"/>
</dbReference>
<feature type="domain" description="Ig-like" evidence="5">
    <location>
        <begin position="187"/>
        <end position="283"/>
    </location>
</feature>
<dbReference type="Ensembl" id="ENSPKIT00000013172.1">
    <property type="protein sequence ID" value="ENSPKIP00000032312.1"/>
    <property type="gene ID" value="ENSPKIG00000012460.1"/>
</dbReference>
<accession>A0A3B3SNL7</accession>
<evidence type="ECO:0000256" key="1">
    <source>
        <dbReference type="ARBA" id="ARBA00022692"/>
    </source>
</evidence>
<dbReference type="PANTHER" id="PTHR47387">
    <property type="entry name" value="NECTIN-2"/>
    <property type="match status" value="1"/>
</dbReference>
<sequence length="334" mass="35464">MANYTASTVSPPPPPPCQPRAPRVVKGLLCITLPFRLVSQVSWVRESSAGRENIAVFHPSLGSNYPDSSLKGRVSFVSPSLENPSISVSDAKTSDSGTYTCEYATYPSGTDQASSAVFILAKPQNNATTLPVLAGKDAVVVARCESAKGQPAGQVFWDTTAAGDQSNTTKLENDKTVSVVSEFRLIPKAADNGKDITCIIKHRAQKTDDIYKMKLAVHNVQLTCVANANPPPTSFEWTMPKTAQINGNKLSVPKVDESINTTFACEAKNQLGSGQDRVTTLVTGEPSKVSEPPPGSSATSSIIGAIIGILIVAALIATGLLLYCRRRNRSENGE</sequence>
<feature type="transmembrane region" description="Helical" evidence="4">
    <location>
        <begin position="302"/>
        <end position="324"/>
    </location>
</feature>
<reference evidence="6" key="1">
    <citation type="submission" date="2025-08" db="UniProtKB">
        <authorList>
            <consortium name="Ensembl"/>
        </authorList>
    </citation>
    <scope>IDENTIFICATION</scope>
</reference>
<dbReference type="SUPFAM" id="SSF48726">
    <property type="entry name" value="Immunoglobulin"/>
    <property type="match status" value="3"/>
</dbReference>
<dbReference type="Pfam" id="PF08205">
    <property type="entry name" value="C2-set_2"/>
    <property type="match status" value="1"/>
</dbReference>
<name>A0A3B3SNL7_9TELE</name>
<dbReference type="STRING" id="1676925.ENSPKIP00000032312"/>
<keyword evidence="1 4" id="KW-0812">Transmembrane</keyword>
<dbReference type="Proteomes" id="UP000261540">
    <property type="component" value="Unplaced"/>
</dbReference>
<dbReference type="PANTHER" id="PTHR47387:SF1">
    <property type="entry name" value="NECTIN-2"/>
    <property type="match status" value="1"/>
</dbReference>
<evidence type="ECO:0000256" key="3">
    <source>
        <dbReference type="ARBA" id="ARBA00023157"/>
    </source>
</evidence>
<evidence type="ECO:0000256" key="2">
    <source>
        <dbReference type="ARBA" id="ARBA00022989"/>
    </source>
</evidence>
<organism evidence="6 7">
    <name type="scientific">Paramormyrops kingsleyae</name>
    <dbReference type="NCBI Taxonomy" id="1676925"/>
    <lineage>
        <taxon>Eukaryota</taxon>
        <taxon>Metazoa</taxon>
        <taxon>Chordata</taxon>
        <taxon>Craniata</taxon>
        <taxon>Vertebrata</taxon>
        <taxon>Euteleostomi</taxon>
        <taxon>Actinopterygii</taxon>
        <taxon>Neopterygii</taxon>
        <taxon>Teleostei</taxon>
        <taxon>Osteoglossocephala</taxon>
        <taxon>Osteoglossomorpha</taxon>
        <taxon>Osteoglossiformes</taxon>
        <taxon>Mormyridae</taxon>
        <taxon>Paramormyrops</taxon>
    </lineage>
</organism>
<dbReference type="PROSITE" id="PS50835">
    <property type="entry name" value="IG_LIKE"/>
    <property type="match status" value="2"/>
</dbReference>
<evidence type="ECO:0000259" key="5">
    <source>
        <dbReference type="PROSITE" id="PS50835"/>
    </source>
</evidence>
<evidence type="ECO:0000313" key="7">
    <source>
        <dbReference type="Proteomes" id="UP000261540"/>
    </source>
</evidence>
<dbReference type="GeneTree" id="ENSGT00940000165364"/>
<dbReference type="InterPro" id="IPR007110">
    <property type="entry name" value="Ig-like_dom"/>
</dbReference>
<keyword evidence="2 4" id="KW-1133">Transmembrane helix</keyword>
<dbReference type="InterPro" id="IPR013162">
    <property type="entry name" value="CD80_C2-set"/>
</dbReference>
<dbReference type="InterPro" id="IPR013783">
    <property type="entry name" value="Ig-like_fold"/>
</dbReference>
<reference evidence="6" key="2">
    <citation type="submission" date="2025-09" db="UniProtKB">
        <authorList>
            <consortium name="Ensembl"/>
        </authorList>
    </citation>
    <scope>IDENTIFICATION</scope>
</reference>
<evidence type="ECO:0000313" key="6">
    <source>
        <dbReference type="Ensembl" id="ENSPKIP00000032312.1"/>
    </source>
</evidence>
<dbReference type="InterPro" id="IPR036179">
    <property type="entry name" value="Ig-like_dom_sf"/>
</dbReference>
<evidence type="ECO:0000256" key="4">
    <source>
        <dbReference type="SAM" id="Phobius"/>
    </source>
</evidence>
<keyword evidence="7" id="KW-1185">Reference proteome</keyword>